<protein>
    <submittedName>
        <fullName evidence="4">Uncharacterized protein</fullName>
    </submittedName>
</protein>
<dbReference type="InterPro" id="IPR027417">
    <property type="entry name" value="P-loop_NTPase"/>
</dbReference>
<dbReference type="EMBL" id="GL870974">
    <property type="protein sequence ID" value="EGC38556.1"/>
    <property type="molecule type" value="Genomic_DNA"/>
</dbReference>
<dbReference type="PROSITE" id="PS51419">
    <property type="entry name" value="RAB"/>
    <property type="match status" value="1"/>
</dbReference>
<reference evidence="5" key="1">
    <citation type="journal article" date="2011" name="Genome Biol.">
        <title>Comparative genomics of the social amoebae Dictyostelium discoideum and Dictyostelium purpureum.</title>
        <authorList>
            <consortium name="US DOE Joint Genome Institute (JGI-PGF)"/>
            <person name="Sucgang R."/>
            <person name="Kuo A."/>
            <person name="Tian X."/>
            <person name="Salerno W."/>
            <person name="Parikh A."/>
            <person name="Feasley C.L."/>
            <person name="Dalin E."/>
            <person name="Tu H."/>
            <person name="Huang E."/>
            <person name="Barry K."/>
            <person name="Lindquist E."/>
            <person name="Shapiro H."/>
            <person name="Bruce D."/>
            <person name="Schmutz J."/>
            <person name="Salamov A."/>
            <person name="Fey P."/>
            <person name="Gaudet P."/>
            <person name="Anjard C."/>
            <person name="Babu M.M."/>
            <person name="Basu S."/>
            <person name="Bushmanova Y."/>
            <person name="van der Wel H."/>
            <person name="Katoh-Kurasawa M."/>
            <person name="Dinh C."/>
            <person name="Coutinho P.M."/>
            <person name="Saito T."/>
            <person name="Elias M."/>
            <person name="Schaap P."/>
            <person name="Kay R.R."/>
            <person name="Henrissat B."/>
            <person name="Eichinger L."/>
            <person name="Rivero F."/>
            <person name="Putnam N.H."/>
            <person name="West C.M."/>
            <person name="Loomis W.F."/>
            <person name="Chisholm R.L."/>
            <person name="Shaulsky G."/>
            <person name="Strassmann J.E."/>
            <person name="Queller D.C."/>
            <person name="Kuspa A."/>
            <person name="Grigoriev I.V."/>
        </authorList>
    </citation>
    <scope>NUCLEOTIDE SEQUENCE [LARGE SCALE GENOMIC DNA]</scope>
    <source>
        <strain evidence="5">QSDP1</strain>
    </source>
</reference>
<accession>F0ZBW4</accession>
<dbReference type="GO" id="GO:0005525">
    <property type="term" value="F:GTP binding"/>
    <property type="evidence" value="ECO:0007669"/>
    <property type="project" value="UniProtKB-KW"/>
</dbReference>
<dbReference type="InParanoid" id="F0ZBW4"/>
<dbReference type="GeneID" id="10507008"/>
<dbReference type="SUPFAM" id="SSF52540">
    <property type="entry name" value="P-loop containing nucleoside triphosphate hydrolases"/>
    <property type="match status" value="1"/>
</dbReference>
<evidence type="ECO:0000313" key="5">
    <source>
        <dbReference type="Proteomes" id="UP000001064"/>
    </source>
</evidence>
<dbReference type="PANTHER" id="PTHR47980">
    <property type="entry name" value="LD44762P"/>
    <property type="match status" value="1"/>
</dbReference>
<dbReference type="RefSeq" id="XP_003284927.1">
    <property type="nucleotide sequence ID" value="XM_003284879.1"/>
</dbReference>
<gene>
    <name evidence="4" type="ORF">DICPUDRAFT_75864</name>
</gene>
<dbReference type="GO" id="GO:0016020">
    <property type="term" value="C:membrane"/>
    <property type="evidence" value="ECO:0000318"/>
    <property type="project" value="GO_Central"/>
</dbReference>
<dbReference type="KEGG" id="dpp:DICPUDRAFT_75864"/>
<dbReference type="InterPro" id="IPR001806">
    <property type="entry name" value="Small_GTPase"/>
</dbReference>
<evidence type="ECO:0000256" key="1">
    <source>
        <dbReference type="ARBA" id="ARBA00006270"/>
    </source>
</evidence>
<dbReference type="STRING" id="5786.F0ZBW4"/>
<evidence type="ECO:0000256" key="2">
    <source>
        <dbReference type="ARBA" id="ARBA00022741"/>
    </source>
</evidence>
<sequence length="318" mass="38128">MNNNQILTRQNHQIDVICVGNRKVGKSEFLKKYCQETINPEFKFQSIVKNDKYFKFRFYDVEEFYPQLNRYLGAIFVYDITDPQSFEDIKSYYYKHYLRSRKDNLYVKNNKDSNDEYKEDYNQKNHQLNQNIDDNDSNNNDNIDNRMDELFFKVFRNLYIRNLIFQYVKKRDIIVKFLIGTKLDLKNKNKIYKDNGESDTDDIKIEINSRDSTTNQRLNKKNKNNNYIDSDSTSNYVSNECAKEFAEKIGAKFYEVSSVENLVQIDQIFEELIELLTKRYEVYGSVDKRESSSVVPQSILRSRNNLSSYYFKRKCIIN</sequence>
<comment type="similarity">
    <text evidence="1">Belongs to the small GTPase superfamily. Rab family.</text>
</comment>
<dbReference type="Pfam" id="PF00071">
    <property type="entry name" value="Ras"/>
    <property type="match status" value="1"/>
</dbReference>
<dbReference type="Proteomes" id="UP000001064">
    <property type="component" value="Unassembled WGS sequence"/>
</dbReference>
<name>F0ZBW4_DICPU</name>
<dbReference type="AlphaFoldDB" id="F0ZBW4"/>
<keyword evidence="5" id="KW-1185">Reference proteome</keyword>
<keyword evidence="2" id="KW-0547">Nucleotide-binding</keyword>
<evidence type="ECO:0000256" key="3">
    <source>
        <dbReference type="ARBA" id="ARBA00023134"/>
    </source>
</evidence>
<organism evidence="4 5">
    <name type="scientific">Dictyostelium purpureum</name>
    <name type="common">Slime mold</name>
    <dbReference type="NCBI Taxonomy" id="5786"/>
    <lineage>
        <taxon>Eukaryota</taxon>
        <taxon>Amoebozoa</taxon>
        <taxon>Evosea</taxon>
        <taxon>Eumycetozoa</taxon>
        <taxon>Dictyostelia</taxon>
        <taxon>Dictyosteliales</taxon>
        <taxon>Dictyosteliaceae</taxon>
        <taxon>Dictyostelium</taxon>
    </lineage>
</organism>
<evidence type="ECO:0000313" key="4">
    <source>
        <dbReference type="EMBL" id="EGC38556.1"/>
    </source>
</evidence>
<dbReference type="GO" id="GO:0006887">
    <property type="term" value="P:exocytosis"/>
    <property type="evidence" value="ECO:0000318"/>
    <property type="project" value="GO_Central"/>
</dbReference>
<dbReference type="Gene3D" id="3.40.50.300">
    <property type="entry name" value="P-loop containing nucleotide triphosphate hydrolases"/>
    <property type="match status" value="2"/>
</dbReference>
<keyword evidence="3" id="KW-0342">GTP-binding</keyword>
<dbReference type="InterPro" id="IPR050305">
    <property type="entry name" value="Small_GTPase_Rab"/>
</dbReference>
<dbReference type="GO" id="GO:0003924">
    <property type="term" value="F:GTPase activity"/>
    <property type="evidence" value="ECO:0000318"/>
    <property type="project" value="GO_Central"/>
</dbReference>
<proteinExistence type="inferred from homology"/>
<dbReference type="VEuPathDB" id="AmoebaDB:DICPUDRAFT_75864"/>